<evidence type="ECO:0000313" key="2">
    <source>
        <dbReference type="Proteomes" id="UP000068603"/>
    </source>
</evidence>
<comment type="caution">
    <text evidence="1">The sequence shown here is derived from an EMBL/GenBank/DDBJ whole genome shotgun (WGS) entry which is preliminary data.</text>
</comment>
<organism evidence="1">
    <name type="scientific">Burkholderia stagnalis</name>
    <dbReference type="NCBI Taxonomy" id="1503054"/>
    <lineage>
        <taxon>Bacteria</taxon>
        <taxon>Pseudomonadati</taxon>
        <taxon>Pseudomonadota</taxon>
        <taxon>Betaproteobacteria</taxon>
        <taxon>Burkholderiales</taxon>
        <taxon>Burkholderiaceae</taxon>
        <taxon>Burkholderia</taxon>
        <taxon>Burkholderia cepacia complex</taxon>
    </lineage>
</organism>
<dbReference type="Proteomes" id="UP000068603">
    <property type="component" value="Unassembled WGS sequence"/>
</dbReference>
<protein>
    <submittedName>
        <fullName evidence="1">Uncharacterized protein</fullName>
    </submittedName>
</protein>
<reference evidence="1 2" key="1">
    <citation type="submission" date="2015-11" db="EMBL/GenBank/DDBJ databases">
        <title>Expanding the genomic diversity of Burkholderia species for the development of highly accurate diagnostics.</title>
        <authorList>
            <person name="Sahl J."/>
            <person name="Keim P."/>
            <person name="Wagner D."/>
        </authorList>
    </citation>
    <scope>NUCLEOTIDE SEQUENCE [LARGE SCALE GENOMIC DNA]</scope>
    <source>
        <strain evidence="1 2">MSMB1960WGS</strain>
    </source>
</reference>
<sequence>MGIKAIDRHPSGRTSVDSVSDLWAVTPSDDEDMAYVSRALLVTVEGDFRLLMASGADVTVPLTEGWHPMRVSRVFLTGTTGECFAGD</sequence>
<dbReference type="AlphaFoldDB" id="A0A108GFZ8"/>
<dbReference type="EMBL" id="LPHB01000040">
    <property type="protein sequence ID" value="KWA62708.1"/>
    <property type="molecule type" value="Genomic_DNA"/>
</dbReference>
<name>A0A108GFZ8_9BURK</name>
<accession>A0A108GFZ8</accession>
<gene>
    <name evidence="1" type="ORF">WT44_13850</name>
</gene>
<evidence type="ECO:0000313" key="1">
    <source>
        <dbReference type="EMBL" id="KWA62708.1"/>
    </source>
</evidence>
<proteinExistence type="predicted"/>
<dbReference type="RefSeq" id="WP_060150079.1">
    <property type="nucleotide sequence ID" value="NZ_JAXKSJ010000072.1"/>
</dbReference>